<keyword evidence="3 4" id="KW-0663">Pyridoxal phosphate</keyword>
<evidence type="ECO:0000256" key="1">
    <source>
        <dbReference type="ARBA" id="ARBA00001933"/>
    </source>
</evidence>
<sequence length="448" mass="48164">MTKPLMINAFDPNAVDGLDAATMQLIERRKKVLGPSYKLFYETPVHAVSAEGVWITDGRGQRYLDVYNNVPSVGHCHPRVVEAVSRQMAVLNTHTRYLNDVVLSYAEKLLGHFPPELSNAMFTCTGSESSDLALRIAKTYTGGVGIVVTENAYHGITEQIARMSPSLGSGVPLWPHVRTVPAPDAYRLGHENVAETFATSIKEAFEDLSRHGFKPAAFVADMIFSSDGIFADPAGFLKPALDAVHAAGALFIADEVQPGFGRTGPMWGFARHGIVPDLVLMGKPMGNGLPIGGVVARPEVLGEFATTARYFNTFGGNPVCCAAAHATLCVIEDEGLAENSVKVGNYLQQGLRELTTGLAAAGDIRGAGLFVGLDFVKDPETKEPDGDLGLFVVNALRDRNILISASGIEGNVLKIRPPLPFSTEHADIFLEAFQDVIRSTEFRRNAAA</sequence>
<comment type="similarity">
    <text evidence="2 4">Belongs to the class-III pyridoxal-phosphate-dependent aminotransferase family.</text>
</comment>
<dbReference type="CDD" id="cd00610">
    <property type="entry name" value="OAT_like"/>
    <property type="match status" value="1"/>
</dbReference>
<evidence type="ECO:0000256" key="2">
    <source>
        <dbReference type="ARBA" id="ARBA00008954"/>
    </source>
</evidence>
<dbReference type="InterPro" id="IPR015422">
    <property type="entry name" value="PyrdxlP-dep_Trfase_small"/>
</dbReference>
<reference evidence="5 6" key="1">
    <citation type="submission" date="2020-07" db="EMBL/GenBank/DDBJ databases">
        <title>Genomic Encyclopedia of Type Strains, Phase IV (KMG-V): Genome sequencing to study the core and pangenomes of soil and plant-associated prokaryotes.</title>
        <authorList>
            <person name="Whitman W."/>
        </authorList>
    </citation>
    <scope>NUCLEOTIDE SEQUENCE [LARGE SCALE GENOMIC DNA]</scope>
    <source>
        <strain evidence="5 6">SEMIA 4052</strain>
    </source>
</reference>
<dbReference type="Gene3D" id="3.40.640.10">
    <property type="entry name" value="Type I PLP-dependent aspartate aminotransferase-like (Major domain)"/>
    <property type="match status" value="1"/>
</dbReference>
<evidence type="ECO:0000313" key="5">
    <source>
        <dbReference type="EMBL" id="NYJ13006.1"/>
    </source>
</evidence>
<organism evidence="5 6">
    <name type="scientific">Rhizobium leguminosarum</name>
    <dbReference type="NCBI Taxonomy" id="384"/>
    <lineage>
        <taxon>Bacteria</taxon>
        <taxon>Pseudomonadati</taxon>
        <taxon>Pseudomonadota</taxon>
        <taxon>Alphaproteobacteria</taxon>
        <taxon>Hyphomicrobiales</taxon>
        <taxon>Rhizobiaceae</taxon>
        <taxon>Rhizobium/Agrobacterium group</taxon>
        <taxon>Rhizobium</taxon>
    </lineage>
</organism>
<dbReference type="AlphaFoldDB" id="A0A7Z0E1D3"/>
<dbReference type="PANTHER" id="PTHR45688:SF13">
    <property type="entry name" value="ALANINE--GLYOXYLATE AMINOTRANSFERASE 2-LIKE"/>
    <property type="match status" value="1"/>
</dbReference>
<evidence type="ECO:0000256" key="3">
    <source>
        <dbReference type="ARBA" id="ARBA00022898"/>
    </source>
</evidence>
<evidence type="ECO:0000313" key="6">
    <source>
        <dbReference type="Proteomes" id="UP000535276"/>
    </source>
</evidence>
<dbReference type="PROSITE" id="PS00600">
    <property type="entry name" value="AA_TRANSFER_CLASS_3"/>
    <property type="match status" value="1"/>
</dbReference>
<comment type="caution">
    <text evidence="5">The sequence shown here is derived from an EMBL/GenBank/DDBJ whole genome shotgun (WGS) entry which is preliminary data.</text>
</comment>
<dbReference type="Pfam" id="PF00202">
    <property type="entry name" value="Aminotran_3"/>
    <property type="match status" value="1"/>
</dbReference>
<dbReference type="InterPro" id="IPR049704">
    <property type="entry name" value="Aminotrans_3_PPA_site"/>
</dbReference>
<dbReference type="Proteomes" id="UP000535276">
    <property type="component" value="Unassembled WGS sequence"/>
</dbReference>
<dbReference type="InterPro" id="IPR005814">
    <property type="entry name" value="Aminotrans_3"/>
</dbReference>
<gene>
    <name evidence="5" type="ORF">GGI64_004087</name>
</gene>
<dbReference type="InterPro" id="IPR015421">
    <property type="entry name" value="PyrdxlP-dep_Trfase_major"/>
</dbReference>
<keyword evidence="5" id="KW-0808">Transferase</keyword>
<dbReference type="GO" id="GO:0030170">
    <property type="term" value="F:pyridoxal phosphate binding"/>
    <property type="evidence" value="ECO:0007669"/>
    <property type="project" value="InterPro"/>
</dbReference>
<dbReference type="InterPro" id="IPR015424">
    <property type="entry name" value="PyrdxlP-dep_Trfase"/>
</dbReference>
<dbReference type="PANTHER" id="PTHR45688">
    <property type="match status" value="1"/>
</dbReference>
<protein>
    <submittedName>
        <fullName evidence="5">4-aminobutyrate aminotransferase-like enzyme</fullName>
    </submittedName>
</protein>
<keyword evidence="5" id="KW-0032">Aminotransferase</keyword>
<dbReference type="SUPFAM" id="SSF53383">
    <property type="entry name" value="PLP-dependent transferases"/>
    <property type="match status" value="1"/>
</dbReference>
<dbReference type="Gene3D" id="3.90.1150.10">
    <property type="entry name" value="Aspartate Aminotransferase, domain 1"/>
    <property type="match status" value="1"/>
</dbReference>
<proteinExistence type="inferred from homology"/>
<dbReference type="RefSeq" id="WP_179612343.1">
    <property type="nucleotide sequence ID" value="NZ_JACBZV010000007.1"/>
</dbReference>
<evidence type="ECO:0000256" key="4">
    <source>
        <dbReference type="RuleBase" id="RU003560"/>
    </source>
</evidence>
<dbReference type="PIRSF" id="PIRSF000521">
    <property type="entry name" value="Transaminase_4ab_Lys_Orn"/>
    <property type="match status" value="1"/>
</dbReference>
<accession>A0A7Z0E1D3</accession>
<dbReference type="EMBL" id="JACBZV010000007">
    <property type="protein sequence ID" value="NYJ13006.1"/>
    <property type="molecule type" value="Genomic_DNA"/>
</dbReference>
<comment type="cofactor">
    <cofactor evidence="1">
        <name>pyridoxal 5'-phosphate</name>
        <dbReference type="ChEBI" id="CHEBI:597326"/>
    </cofactor>
</comment>
<dbReference type="GO" id="GO:0008483">
    <property type="term" value="F:transaminase activity"/>
    <property type="evidence" value="ECO:0007669"/>
    <property type="project" value="UniProtKB-KW"/>
</dbReference>
<name>A0A7Z0E1D3_RHILE</name>